<name>A0A0G3HCX8_9CORY</name>
<dbReference type="EMBL" id="CP011546">
    <property type="protein sequence ID" value="AKK11216.1"/>
    <property type="molecule type" value="Genomic_DNA"/>
</dbReference>
<dbReference type="GO" id="GO:0008237">
    <property type="term" value="F:metallopeptidase activity"/>
    <property type="evidence" value="ECO:0007669"/>
    <property type="project" value="UniProtKB-KW"/>
</dbReference>
<evidence type="ECO:0000313" key="6">
    <source>
        <dbReference type="EMBL" id="AKK11216.1"/>
    </source>
</evidence>
<keyword evidence="6" id="KW-0482">Metalloprotease</keyword>
<dbReference type="InterPro" id="IPR007343">
    <property type="entry name" value="Uncharacterised_pept_Zn_put"/>
</dbReference>
<evidence type="ECO:0000256" key="3">
    <source>
        <dbReference type="ARBA" id="ARBA00022989"/>
    </source>
</evidence>
<dbReference type="PANTHER" id="PTHR30168">
    <property type="entry name" value="PUTATIVE MEMBRANE PROTEIN YPFJ"/>
    <property type="match status" value="1"/>
</dbReference>
<evidence type="ECO:0000256" key="4">
    <source>
        <dbReference type="ARBA" id="ARBA00023136"/>
    </source>
</evidence>
<protein>
    <submittedName>
        <fullName evidence="6">Putative metalloprotease</fullName>
    </submittedName>
</protein>
<dbReference type="PANTHER" id="PTHR30168:SF0">
    <property type="entry name" value="INNER MEMBRANE PROTEIN"/>
    <property type="match status" value="1"/>
</dbReference>
<dbReference type="RefSeq" id="WP_047259669.1">
    <property type="nucleotide sequence ID" value="NZ_CP011546.1"/>
</dbReference>
<accession>A0A0G3HCX8</accession>
<reference evidence="6" key="1">
    <citation type="journal article" date="2015" name="Genome Announc.">
        <title>Virulence Factor Genes Detected in the Complete Genome Sequence of Corynebacterium uterequi DSM 45634, Isolated from the Uterus of a Maiden Mare.</title>
        <authorList>
            <person name="Ruckert C."/>
            <person name="Kriete M."/>
            <person name="Jaenicke S."/>
            <person name="Winkler A."/>
            <person name="Tauch A."/>
        </authorList>
    </citation>
    <scope>NUCLEOTIDE SEQUENCE [LARGE SCALE GENOMIC DNA]</scope>
    <source>
        <strain evidence="6">DSM 45634</strain>
    </source>
</reference>
<evidence type="ECO:0000313" key="7">
    <source>
        <dbReference type="Proteomes" id="UP000035548"/>
    </source>
</evidence>
<dbReference type="STRING" id="1072256.CUTER_06100"/>
<dbReference type="GO" id="GO:0016020">
    <property type="term" value="C:membrane"/>
    <property type="evidence" value="ECO:0007669"/>
    <property type="project" value="UniProtKB-SubCell"/>
</dbReference>
<dbReference type="Pfam" id="PF04228">
    <property type="entry name" value="Zn_peptidase"/>
    <property type="match status" value="1"/>
</dbReference>
<keyword evidence="3 5" id="KW-1133">Transmembrane helix</keyword>
<dbReference type="KEGG" id="cut:CUTER_06100"/>
<keyword evidence="2 5" id="KW-0812">Transmembrane</keyword>
<dbReference type="PATRIC" id="fig|1072256.5.peg.1210"/>
<gene>
    <name evidence="6" type="ORF">CUTER_06100</name>
</gene>
<dbReference type="AlphaFoldDB" id="A0A0G3HCX8"/>
<dbReference type="GO" id="GO:0006508">
    <property type="term" value="P:proteolysis"/>
    <property type="evidence" value="ECO:0007669"/>
    <property type="project" value="UniProtKB-KW"/>
</dbReference>
<keyword evidence="7" id="KW-1185">Reference proteome</keyword>
<comment type="subcellular location">
    <subcellularLocation>
        <location evidence="1">Membrane</location>
        <topology evidence="1">Single-pass membrane protein</topology>
    </subcellularLocation>
</comment>
<dbReference type="OrthoDB" id="9774900at2"/>
<evidence type="ECO:0000256" key="2">
    <source>
        <dbReference type="ARBA" id="ARBA00022692"/>
    </source>
</evidence>
<dbReference type="Proteomes" id="UP000035548">
    <property type="component" value="Chromosome"/>
</dbReference>
<evidence type="ECO:0000256" key="1">
    <source>
        <dbReference type="ARBA" id="ARBA00004167"/>
    </source>
</evidence>
<keyword evidence="6" id="KW-0378">Hydrolase</keyword>
<proteinExistence type="predicted"/>
<keyword evidence="6" id="KW-0645">Protease</keyword>
<evidence type="ECO:0000256" key="5">
    <source>
        <dbReference type="SAM" id="Phobius"/>
    </source>
</evidence>
<feature type="transmembrane region" description="Helical" evidence="5">
    <location>
        <begin position="23"/>
        <end position="43"/>
    </location>
</feature>
<sequence length="297" mass="31527">MTFKDNAQLDTSHARGSGKGKGIVLAGGGGIGTLLLVGLYLLMGGSPQGAGDILMSNQGTWQDETASGETSFEHCQTGADAMEHADCLLIGAGNFTDKFWTETLPVQFGAEYTRPYQVIFQGSTNSGCGQATSATGPFYCSADTTSYYDTSFFSQLEQLGGSAAPLAQMYIVAHEIGHHVQTIEGTIGQIDYNDPGPESMAVKMELQADCYAGMALSSADDGENAMLEPITPEQVQAAIDTARAVGDDNIQRYSGQGVRPDAWTHGSSEQRQEAFLTGYEKQSMAACDYPGFGHYRG</sequence>
<organism evidence="6 7">
    <name type="scientific">Corynebacterium uterequi</name>
    <dbReference type="NCBI Taxonomy" id="1072256"/>
    <lineage>
        <taxon>Bacteria</taxon>
        <taxon>Bacillati</taxon>
        <taxon>Actinomycetota</taxon>
        <taxon>Actinomycetes</taxon>
        <taxon>Mycobacteriales</taxon>
        <taxon>Corynebacteriaceae</taxon>
        <taxon>Corynebacterium</taxon>
    </lineage>
</organism>
<keyword evidence="4 5" id="KW-0472">Membrane</keyword>